<keyword evidence="10 15" id="KW-0460">Magnesium</keyword>
<dbReference type="PROSITE" id="PS51483">
    <property type="entry name" value="B5"/>
    <property type="match status" value="1"/>
</dbReference>
<gene>
    <name evidence="15 20" type="primary">pheT</name>
    <name evidence="20" type="ORF">ACFQRG_12115</name>
</gene>
<dbReference type="InterPro" id="IPR012340">
    <property type="entry name" value="NA-bd_OB-fold"/>
</dbReference>
<name>A0ABW2PWA4_9BACL</name>
<dbReference type="Gene3D" id="3.30.56.10">
    <property type="match status" value="2"/>
</dbReference>
<dbReference type="PANTHER" id="PTHR10947:SF0">
    <property type="entry name" value="PHENYLALANINE--TRNA LIGASE BETA SUBUNIT"/>
    <property type="match status" value="1"/>
</dbReference>
<evidence type="ECO:0000313" key="20">
    <source>
        <dbReference type="EMBL" id="MFC7393701.1"/>
    </source>
</evidence>
<organism evidence="20 21">
    <name type="scientific">Scopulibacillus cellulosilyticus</name>
    <dbReference type="NCBI Taxonomy" id="2665665"/>
    <lineage>
        <taxon>Bacteria</taxon>
        <taxon>Bacillati</taxon>
        <taxon>Bacillota</taxon>
        <taxon>Bacilli</taxon>
        <taxon>Bacillales</taxon>
        <taxon>Sporolactobacillaceae</taxon>
        <taxon>Scopulibacillus</taxon>
    </lineage>
</organism>
<dbReference type="HAMAP" id="MF_00283">
    <property type="entry name" value="Phe_tRNA_synth_beta1"/>
    <property type="match status" value="1"/>
</dbReference>
<evidence type="ECO:0000256" key="11">
    <source>
        <dbReference type="ARBA" id="ARBA00022884"/>
    </source>
</evidence>
<evidence type="ECO:0000256" key="16">
    <source>
        <dbReference type="PROSITE-ProRule" id="PRU00209"/>
    </source>
</evidence>
<dbReference type="Pfam" id="PF17759">
    <property type="entry name" value="tRNA_synthFbeta"/>
    <property type="match status" value="1"/>
</dbReference>
<dbReference type="PROSITE" id="PS50886">
    <property type="entry name" value="TRBD"/>
    <property type="match status" value="1"/>
</dbReference>
<dbReference type="InterPro" id="IPR009061">
    <property type="entry name" value="DNA-bd_dom_put_sf"/>
</dbReference>
<dbReference type="Proteomes" id="UP001596505">
    <property type="component" value="Unassembled WGS sequence"/>
</dbReference>
<comment type="cofactor">
    <cofactor evidence="15">
        <name>Mg(2+)</name>
        <dbReference type="ChEBI" id="CHEBI:18420"/>
    </cofactor>
    <text evidence="15">Binds 2 magnesium ions per tetramer.</text>
</comment>
<evidence type="ECO:0000256" key="5">
    <source>
        <dbReference type="ARBA" id="ARBA00022555"/>
    </source>
</evidence>
<keyword evidence="8 15" id="KW-0547">Nucleotide-binding</keyword>
<dbReference type="SUPFAM" id="SSF46955">
    <property type="entry name" value="Putative DNA-binding domain"/>
    <property type="match status" value="1"/>
</dbReference>
<dbReference type="InterPro" id="IPR033714">
    <property type="entry name" value="tRNA_bind_bactPheRS"/>
</dbReference>
<evidence type="ECO:0000256" key="7">
    <source>
        <dbReference type="ARBA" id="ARBA00022723"/>
    </source>
</evidence>
<keyword evidence="12 15" id="KW-0648">Protein biosynthesis</keyword>
<keyword evidence="7 15" id="KW-0479">Metal-binding</keyword>
<reference evidence="21" key="1">
    <citation type="journal article" date="2019" name="Int. J. Syst. Evol. Microbiol.">
        <title>The Global Catalogue of Microorganisms (GCM) 10K type strain sequencing project: providing services to taxonomists for standard genome sequencing and annotation.</title>
        <authorList>
            <consortium name="The Broad Institute Genomics Platform"/>
            <consortium name="The Broad Institute Genome Sequencing Center for Infectious Disease"/>
            <person name="Wu L."/>
            <person name="Ma J."/>
        </authorList>
    </citation>
    <scope>NUCLEOTIDE SEQUENCE [LARGE SCALE GENOMIC DNA]</scope>
    <source>
        <strain evidence="21">CGMCC 1.16305</strain>
    </source>
</reference>
<keyword evidence="21" id="KW-1185">Reference proteome</keyword>
<comment type="caution">
    <text evidence="20">The sequence shown here is derived from an EMBL/GenBank/DDBJ whole genome shotgun (WGS) entry which is preliminary data.</text>
</comment>
<dbReference type="InterPro" id="IPR005147">
    <property type="entry name" value="tRNA_synthase_B5-dom"/>
</dbReference>
<dbReference type="Gene3D" id="3.30.930.10">
    <property type="entry name" value="Bira Bifunctional Protein, Domain 2"/>
    <property type="match status" value="1"/>
</dbReference>
<dbReference type="InterPro" id="IPR005121">
    <property type="entry name" value="Fdx_antiC-bd"/>
</dbReference>
<dbReference type="InterPro" id="IPR045864">
    <property type="entry name" value="aa-tRNA-synth_II/BPL/LPL"/>
</dbReference>
<evidence type="ECO:0000259" key="18">
    <source>
        <dbReference type="PROSITE" id="PS51447"/>
    </source>
</evidence>
<dbReference type="CDD" id="cd02796">
    <property type="entry name" value="tRNA_bind_bactPheRS"/>
    <property type="match status" value="1"/>
</dbReference>
<evidence type="ECO:0000256" key="3">
    <source>
        <dbReference type="ARBA" id="ARBA00011209"/>
    </source>
</evidence>
<evidence type="ECO:0000256" key="9">
    <source>
        <dbReference type="ARBA" id="ARBA00022840"/>
    </source>
</evidence>
<dbReference type="Gene3D" id="3.50.40.10">
    <property type="entry name" value="Phenylalanyl-trna Synthetase, Chain B, domain 3"/>
    <property type="match status" value="1"/>
</dbReference>
<feature type="binding site" evidence="15">
    <location>
        <position position="471"/>
    </location>
    <ligand>
        <name>Mg(2+)</name>
        <dbReference type="ChEBI" id="CHEBI:18420"/>
        <note>shared with alpha subunit</note>
    </ligand>
</feature>
<dbReference type="NCBIfam" id="TIGR00472">
    <property type="entry name" value="pheT_bact"/>
    <property type="match status" value="1"/>
</dbReference>
<dbReference type="InterPro" id="IPR004532">
    <property type="entry name" value="Phe-tRNA-ligase_IIc_bsu_bact"/>
</dbReference>
<feature type="domain" description="B5" evidence="19">
    <location>
        <begin position="409"/>
        <end position="484"/>
    </location>
</feature>
<sequence>MLVSYNWLKDYVDLSDVSPDELADKITKAGIEVEHVYKLGEGIKDVVVGRVDQCEQHPNADKLNVCQVDLGSEKVQIVCGAPNVAAGQKVAVAKVGAVLPGNFKIKKAKLRGEVSQGMICSLEELGVEGKLVPKEYQNGIYVFADDVVVGEDALPYLNLDDYVLELDILPNSAHCLNMIGVAYEVAAILNRPVNLPEPAVEEDQTLAEEKISVSIEAEEAAPYYGARVIEDIHIEPSPRWMQNRLIAAGIRPISNIVDITNYVLLEYGQPLHAFDYDKLGSKQILVRYAHENEQMTTLDDEERHLITSDLVITNGERPVALAGVMGGADSEIKDDTKKVLLEAAIFDALTVRRTSSRLQLRTDASQRYEKKGVDRNRVASAADRAAGLMQTIAGAKILKGIVEQGQREVAPHIIEMPWKKVNDALGTSLSENEITSILNRLNFTAAVEGETLHVEVPARRPDVTIPEDIVEEVGRIYGYDNVPATLPKGESTRGGLTSYQKKRRIVQKYFEGAGLYQAVTYSLTTKEKAQQLTIQPQSEEQLVELSMPMSEERSTLRMSIVPELLEVVLYHLNRQMPNIKLYEIGKVFTAKQKPLTDLPLETEHAAGVLTGLENIQSWEGRKTPVDFYTVKGVLEGLFDQLGVSEKIQFAPAERDLMHPGRTADMSFNGTVIGYLGQLHPHVQKENDLNETYVFEINLQALLEENVPETTYRDLPRYPSITRDIALVVDKEVHAGQLYDIIKEAGGSLLKNIKLFDVYQGEHLEEGKKSLAFSLQYLDPNKTLTDKEVSKVHENILNACQERAGAALRN</sequence>
<dbReference type="SMART" id="SM00873">
    <property type="entry name" value="B3_4"/>
    <property type="match status" value="1"/>
</dbReference>
<evidence type="ECO:0000256" key="8">
    <source>
        <dbReference type="ARBA" id="ARBA00022741"/>
    </source>
</evidence>
<dbReference type="GO" id="GO:0004826">
    <property type="term" value="F:phenylalanine-tRNA ligase activity"/>
    <property type="evidence" value="ECO:0007669"/>
    <property type="project" value="UniProtKB-EC"/>
</dbReference>
<keyword evidence="4 15" id="KW-0963">Cytoplasm</keyword>
<feature type="domain" description="TRNA-binding" evidence="17">
    <location>
        <begin position="40"/>
        <end position="154"/>
    </location>
</feature>
<feature type="binding site" evidence="15">
    <location>
        <position position="468"/>
    </location>
    <ligand>
        <name>Mg(2+)</name>
        <dbReference type="ChEBI" id="CHEBI:18420"/>
        <note>shared with alpha subunit</note>
    </ligand>
</feature>
<dbReference type="Pfam" id="PF03484">
    <property type="entry name" value="B5"/>
    <property type="match status" value="1"/>
</dbReference>
<comment type="subcellular location">
    <subcellularLocation>
        <location evidence="1 15">Cytoplasm</location>
    </subcellularLocation>
</comment>
<evidence type="ECO:0000256" key="2">
    <source>
        <dbReference type="ARBA" id="ARBA00008653"/>
    </source>
</evidence>
<dbReference type="CDD" id="cd00769">
    <property type="entry name" value="PheRS_beta_core"/>
    <property type="match status" value="1"/>
</dbReference>
<comment type="subunit">
    <text evidence="3 15">Tetramer of two alpha and two beta subunits.</text>
</comment>
<evidence type="ECO:0000256" key="13">
    <source>
        <dbReference type="ARBA" id="ARBA00023146"/>
    </source>
</evidence>
<accession>A0ABW2PWA4</accession>
<dbReference type="InterPro" id="IPR041616">
    <property type="entry name" value="PheRS_beta_core"/>
</dbReference>
<evidence type="ECO:0000256" key="1">
    <source>
        <dbReference type="ARBA" id="ARBA00004496"/>
    </source>
</evidence>
<evidence type="ECO:0000256" key="14">
    <source>
        <dbReference type="ARBA" id="ARBA00049255"/>
    </source>
</evidence>
<keyword evidence="6 15" id="KW-0436">Ligase</keyword>
<evidence type="ECO:0000259" key="17">
    <source>
        <dbReference type="PROSITE" id="PS50886"/>
    </source>
</evidence>
<dbReference type="SUPFAM" id="SSF56037">
    <property type="entry name" value="PheT/TilS domain"/>
    <property type="match status" value="1"/>
</dbReference>
<proteinExistence type="inferred from homology"/>
<evidence type="ECO:0000256" key="4">
    <source>
        <dbReference type="ARBA" id="ARBA00022490"/>
    </source>
</evidence>
<protein>
    <recommendedName>
        <fullName evidence="15">Phenylalanine--tRNA ligase beta subunit</fullName>
        <ecNumber evidence="15">6.1.1.20</ecNumber>
    </recommendedName>
    <alternativeName>
        <fullName evidence="15">Phenylalanyl-tRNA synthetase beta subunit</fullName>
        <shortName evidence="15">PheRS</shortName>
    </alternativeName>
</protein>
<evidence type="ECO:0000256" key="6">
    <source>
        <dbReference type="ARBA" id="ARBA00022598"/>
    </source>
</evidence>
<dbReference type="EC" id="6.1.1.20" evidence="15"/>
<evidence type="ECO:0000256" key="10">
    <source>
        <dbReference type="ARBA" id="ARBA00022842"/>
    </source>
</evidence>
<keyword evidence="5 16" id="KW-0820">tRNA-binding</keyword>
<comment type="catalytic activity">
    <reaction evidence="14 15">
        <text>tRNA(Phe) + L-phenylalanine + ATP = L-phenylalanyl-tRNA(Phe) + AMP + diphosphate + H(+)</text>
        <dbReference type="Rhea" id="RHEA:19413"/>
        <dbReference type="Rhea" id="RHEA-COMP:9668"/>
        <dbReference type="Rhea" id="RHEA-COMP:9699"/>
        <dbReference type="ChEBI" id="CHEBI:15378"/>
        <dbReference type="ChEBI" id="CHEBI:30616"/>
        <dbReference type="ChEBI" id="CHEBI:33019"/>
        <dbReference type="ChEBI" id="CHEBI:58095"/>
        <dbReference type="ChEBI" id="CHEBI:78442"/>
        <dbReference type="ChEBI" id="CHEBI:78531"/>
        <dbReference type="ChEBI" id="CHEBI:456215"/>
        <dbReference type="EC" id="6.1.1.20"/>
    </reaction>
</comment>
<dbReference type="Pfam" id="PF03483">
    <property type="entry name" value="B3_4"/>
    <property type="match status" value="1"/>
</dbReference>
<feature type="binding site" evidence="15">
    <location>
        <position position="472"/>
    </location>
    <ligand>
        <name>Mg(2+)</name>
        <dbReference type="ChEBI" id="CHEBI:18420"/>
        <note>shared with alpha subunit</note>
    </ligand>
</feature>
<dbReference type="Pfam" id="PF01588">
    <property type="entry name" value="tRNA_bind"/>
    <property type="match status" value="1"/>
</dbReference>
<dbReference type="SUPFAM" id="SSF54991">
    <property type="entry name" value="Anticodon-binding domain of PheRS"/>
    <property type="match status" value="1"/>
</dbReference>
<dbReference type="InterPro" id="IPR020825">
    <property type="entry name" value="Phe-tRNA_synthase-like_B3/B4"/>
</dbReference>
<dbReference type="PANTHER" id="PTHR10947">
    <property type="entry name" value="PHENYLALANYL-TRNA SYNTHETASE BETA CHAIN AND LEUCINE-RICH REPEAT-CONTAINING PROTEIN 47"/>
    <property type="match status" value="1"/>
</dbReference>
<dbReference type="SUPFAM" id="SSF50249">
    <property type="entry name" value="Nucleic acid-binding proteins"/>
    <property type="match status" value="1"/>
</dbReference>
<keyword evidence="13 15" id="KW-0030">Aminoacyl-tRNA synthetase</keyword>
<dbReference type="SMART" id="SM00874">
    <property type="entry name" value="B5"/>
    <property type="match status" value="1"/>
</dbReference>
<comment type="similarity">
    <text evidence="2 15">Belongs to the phenylalanyl-tRNA synthetase beta subunit family. Type 1 subfamily.</text>
</comment>
<dbReference type="InterPro" id="IPR002547">
    <property type="entry name" value="tRNA-bd_dom"/>
</dbReference>
<dbReference type="InterPro" id="IPR045060">
    <property type="entry name" value="Phe-tRNA-ligase_IIc_bsu"/>
</dbReference>
<evidence type="ECO:0000256" key="15">
    <source>
        <dbReference type="HAMAP-Rule" id="MF_00283"/>
    </source>
</evidence>
<dbReference type="InterPro" id="IPR036690">
    <property type="entry name" value="Fdx_antiC-bd_sf"/>
</dbReference>
<dbReference type="Pfam" id="PF03147">
    <property type="entry name" value="FDX-ACB"/>
    <property type="match status" value="1"/>
</dbReference>
<dbReference type="InterPro" id="IPR005146">
    <property type="entry name" value="B3/B4_tRNA-bd"/>
</dbReference>
<feature type="binding site" evidence="15">
    <location>
        <position position="462"/>
    </location>
    <ligand>
        <name>Mg(2+)</name>
        <dbReference type="ChEBI" id="CHEBI:18420"/>
        <note>shared with alpha subunit</note>
    </ligand>
</feature>
<dbReference type="RefSeq" id="WP_380966259.1">
    <property type="nucleotide sequence ID" value="NZ_JBHTCO010000014.1"/>
</dbReference>
<evidence type="ECO:0000259" key="19">
    <source>
        <dbReference type="PROSITE" id="PS51483"/>
    </source>
</evidence>
<dbReference type="Gene3D" id="2.40.50.140">
    <property type="entry name" value="Nucleic acid-binding proteins"/>
    <property type="match status" value="1"/>
</dbReference>
<dbReference type="NCBIfam" id="NF045760">
    <property type="entry name" value="YtpR"/>
    <property type="match status" value="1"/>
</dbReference>
<dbReference type="Gene3D" id="3.30.70.380">
    <property type="entry name" value="Ferrodoxin-fold anticodon-binding domain"/>
    <property type="match status" value="1"/>
</dbReference>
<dbReference type="SUPFAM" id="SSF55681">
    <property type="entry name" value="Class II aaRS and biotin synthetases"/>
    <property type="match status" value="1"/>
</dbReference>
<evidence type="ECO:0000313" key="21">
    <source>
        <dbReference type="Proteomes" id="UP001596505"/>
    </source>
</evidence>
<dbReference type="SMART" id="SM00896">
    <property type="entry name" value="FDX-ACB"/>
    <property type="match status" value="1"/>
</dbReference>
<evidence type="ECO:0000256" key="12">
    <source>
        <dbReference type="ARBA" id="ARBA00022917"/>
    </source>
</evidence>
<keyword evidence="11 16" id="KW-0694">RNA-binding</keyword>
<dbReference type="PROSITE" id="PS51447">
    <property type="entry name" value="FDX_ACB"/>
    <property type="match status" value="1"/>
</dbReference>
<keyword evidence="9 15" id="KW-0067">ATP-binding</keyword>
<dbReference type="EMBL" id="JBHTCO010000014">
    <property type="protein sequence ID" value="MFC7393701.1"/>
    <property type="molecule type" value="Genomic_DNA"/>
</dbReference>
<feature type="domain" description="FDX-ACB" evidence="18">
    <location>
        <begin position="715"/>
        <end position="808"/>
    </location>
</feature>